<dbReference type="EMBL" id="CAJNYU010000026">
    <property type="protein sequence ID" value="CAF3317505.1"/>
    <property type="molecule type" value="Genomic_DNA"/>
</dbReference>
<dbReference type="Proteomes" id="UP000663869">
    <property type="component" value="Unassembled WGS sequence"/>
</dbReference>
<evidence type="ECO:0000313" key="2">
    <source>
        <dbReference type="EMBL" id="CAF3317505.1"/>
    </source>
</evidence>
<name>A0A817TL89_9BILA</name>
<dbReference type="InterPro" id="IPR036055">
    <property type="entry name" value="LDL_receptor-like_sf"/>
</dbReference>
<dbReference type="SMART" id="SM00192">
    <property type="entry name" value="LDLa"/>
    <property type="match status" value="1"/>
</dbReference>
<evidence type="ECO:0000256" key="1">
    <source>
        <dbReference type="ARBA" id="ARBA00023157"/>
    </source>
</evidence>
<gene>
    <name evidence="2" type="ORF">FME351_LOCUS1026</name>
</gene>
<reference evidence="2" key="1">
    <citation type="submission" date="2021-02" db="EMBL/GenBank/DDBJ databases">
        <authorList>
            <person name="Nowell W R."/>
        </authorList>
    </citation>
    <scope>NUCLEOTIDE SEQUENCE</scope>
</reference>
<dbReference type="InterPro" id="IPR002172">
    <property type="entry name" value="LDrepeatLR_classA_rpt"/>
</dbReference>
<dbReference type="AlphaFoldDB" id="A0A817TL89"/>
<protein>
    <submittedName>
        <fullName evidence="2">Uncharacterized protein</fullName>
    </submittedName>
</protein>
<organism evidence="2 3">
    <name type="scientific">Rotaria socialis</name>
    <dbReference type="NCBI Taxonomy" id="392032"/>
    <lineage>
        <taxon>Eukaryota</taxon>
        <taxon>Metazoa</taxon>
        <taxon>Spiralia</taxon>
        <taxon>Gnathifera</taxon>
        <taxon>Rotifera</taxon>
        <taxon>Eurotatoria</taxon>
        <taxon>Bdelloidea</taxon>
        <taxon>Philodinida</taxon>
        <taxon>Philodinidae</taxon>
        <taxon>Rotaria</taxon>
    </lineage>
</organism>
<accession>A0A817TL89</accession>
<keyword evidence="1" id="KW-1015">Disulfide bond</keyword>
<evidence type="ECO:0000313" key="3">
    <source>
        <dbReference type="Proteomes" id="UP000663869"/>
    </source>
</evidence>
<sequence>MRRSRIEKIEQYARYLRQDIPSVDDDRNTLCQCTNLRAFGKNCEYLLPVENDTFEVTLNWEIHLRFFHQEYAQNYSDILCYTTLVCDSGRLCLYWWDICDGVQQCMFGYDEETCDLLECNECDDDEYRSMNGMCISRRIFSRW</sequence>
<dbReference type="SUPFAM" id="SSF57424">
    <property type="entry name" value="LDL receptor-like module"/>
    <property type="match status" value="1"/>
</dbReference>
<comment type="caution">
    <text evidence="2">The sequence shown here is derived from an EMBL/GenBank/DDBJ whole genome shotgun (WGS) entry which is preliminary data.</text>
</comment>
<proteinExistence type="predicted"/>
<dbReference type="Gene3D" id="4.10.400.10">
    <property type="entry name" value="Low-density Lipoprotein Receptor"/>
    <property type="match status" value="1"/>
</dbReference>